<dbReference type="OrthoDB" id="680602at2"/>
<protein>
    <submittedName>
        <fullName evidence="10">Rhomboid family protein</fullName>
    </submittedName>
</protein>
<dbReference type="RefSeq" id="WP_007094602.1">
    <property type="nucleotide sequence ID" value="NZ_CP142125.1"/>
</dbReference>
<evidence type="ECO:0000256" key="2">
    <source>
        <dbReference type="ARBA" id="ARBA00009045"/>
    </source>
</evidence>
<keyword evidence="11" id="KW-1185">Reference proteome</keyword>
<comment type="similarity">
    <text evidence="2">Belongs to the peptidase S54 family.</text>
</comment>
<reference evidence="10 11" key="1">
    <citation type="journal article" date="2011" name="J. Bacteriol.">
        <title>Genome sequence of the algicidal bacterium Kordia algicida OT-1.</title>
        <authorList>
            <person name="Lee H.S."/>
            <person name="Kang S.G."/>
            <person name="Kwon K.K."/>
            <person name="Lee J.H."/>
            <person name="Kim S.J."/>
        </authorList>
    </citation>
    <scope>NUCLEOTIDE SEQUENCE [LARGE SCALE GENOMIC DNA]</scope>
    <source>
        <strain evidence="10 11">OT-1</strain>
    </source>
</reference>
<organism evidence="10 11">
    <name type="scientific">Kordia algicida OT-1</name>
    <dbReference type="NCBI Taxonomy" id="391587"/>
    <lineage>
        <taxon>Bacteria</taxon>
        <taxon>Pseudomonadati</taxon>
        <taxon>Bacteroidota</taxon>
        <taxon>Flavobacteriia</taxon>
        <taxon>Flavobacteriales</taxon>
        <taxon>Flavobacteriaceae</taxon>
        <taxon>Kordia</taxon>
    </lineage>
</organism>
<dbReference type="Proteomes" id="UP000002945">
    <property type="component" value="Unassembled WGS sequence"/>
</dbReference>
<feature type="transmembrane region" description="Helical" evidence="7">
    <location>
        <begin position="21"/>
        <end position="41"/>
    </location>
</feature>
<dbReference type="PANTHER" id="PTHR43731:SF14">
    <property type="entry name" value="PRESENILIN-ASSOCIATED RHOMBOID-LIKE PROTEIN, MITOCHONDRIAL"/>
    <property type="match status" value="1"/>
</dbReference>
<dbReference type="Gene3D" id="1.20.1540.10">
    <property type="entry name" value="Rhomboid-like"/>
    <property type="match status" value="1"/>
</dbReference>
<dbReference type="Pfam" id="PF20216">
    <property type="entry name" value="DUF6576"/>
    <property type="match status" value="1"/>
</dbReference>
<keyword evidence="3 7" id="KW-0812">Transmembrane</keyword>
<gene>
    <name evidence="10" type="ORF">KAOT1_10226</name>
</gene>
<dbReference type="STRING" id="391587.KAOT1_10226"/>
<dbReference type="InterPro" id="IPR050925">
    <property type="entry name" value="Rhomboid_protease_S54"/>
</dbReference>
<comment type="caution">
    <text evidence="10">The sequence shown here is derived from an EMBL/GenBank/DDBJ whole genome shotgun (WGS) entry which is preliminary data.</text>
</comment>
<evidence type="ECO:0000313" key="11">
    <source>
        <dbReference type="Proteomes" id="UP000002945"/>
    </source>
</evidence>
<name>A9EAT0_9FLAO</name>
<evidence type="ECO:0000256" key="4">
    <source>
        <dbReference type="ARBA" id="ARBA00022801"/>
    </source>
</evidence>
<feature type="transmembrane region" description="Helical" evidence="7">
    <location>
        <begin position="106"/>
        <end position="125"/>
    </location>
</feature>
<keyword evidence="4" id="KW-0378">Hydrolase</keyword>
<proteinExistence type="inferred from homology"/>
<dbReference type="GO" id="GO:0016020">
    <property type="term" value="C:membrane"/>
    <property type="evidence" value="ECO:0007669"/>
    <property type="project" value="UniProtKB-SubCell"/>
</dbReference>
<dbReference type="InterPro" id="IPR046483">
    <property type="entry name" value="DUF6576"/>
</dbReference>
<dbReference type="InterPro" id="IPR022764">
    <property type="entry name" value="Peptidase_S54_rhomboid_dom"/>
</dbReference>
<evidence type="ECO:0000256" key="7">
    <source>
        <dbReference type="SAM" id="Phobius"/>
    </source>
</evidence>
<feature type="transmembrane region" description="Helical" evidence="7">
    <location>
        <begin position="68"/>
        <end position="94"/>
    </location>
</feature>
<evidence type="ECO:0000259" key="9">
    <source>
        <dbReference type="Pfam" id="PF20216"/>
    </source>
</evidence>
<accession>A9EAT0</accession>
<evidence type="ECO:0000259" key="8">
    <source>
        <dbReference type="Pfam" id="PF01694"/>
    </source>
</evidence>
<dbReference type="PANTHER" id="PTHR43731">
    <property type="entry name" value="RHOMBOID PROTEASE"/>
    <property type="match status" value="1"/>
</dbReference>
<evidence type="ECO:0000256" key="1">
    <source>
        <dbReference type="ARBA" id="ARBA00004141"/>
    </source>
</evidence>
<feature type="transmembrane region" description="Helical" evidence="7">
    <location>
        <begin position="137"/>
        <end position="157"/>
    </location>
</feature>
<dbReference type="HOGENOM" id="CLU_055068_4_0_10"/>
<feature type="transmembrane region" description="Helical" evidence="7">
    <location>
        <begin position="169"/>
        <end position="188"/>
    </location>
</feature>
<dbReference type="AlphaFoldDB" id="A9EAT0"/>
<dbReference type="SUPFAM" id="SSF144091">
    <property type="entry name" value="Rhomboid-like"/>
    <property type="match status" value="1"/>
</dbReference>
<feature type="domain" description="Peptidase S54 rhomboid" evidence="8">
    <location>
        <begin position="67"/>
        <end position="210"/>
    </location>
</feature>
<keyword evidence="6 7" id="KW-0472">Membrane</keyword>
<keyword evidence="5 7" id="KW-1133">Transmembrane helix</keyword>
<dbReference type="Pfam" id="PF01694">
    <property type="entry name" value="Rhomboid"/>
    <property type="match status" value="1"/>
</dbReference>
<evidence type="ECO:0000256" key="5">
    <source>
        <dbReference type="ARBA" id="ARBA00022989"/>
    </source>
</evidence>
<dbReference type="EMBL" id="ABIB01000016">
    <property type="protein sequence ID" value="EDP94531.1"/>
    <property type="molecule type" value="Genomic_DNA"/>
</dbReference>
<evidence type="ECO:0000313" key="10">
    <source>
        <dbReference type="EMBL" id="EDP94531.1"/>
    </source>
</evidence>
<dbReference type="GO" id="GO:0004252">
    <property type="term" value="F:serine-type endopeptidase activity"/>
    <property type="evidence" value="ECO:0007669"/>
    <property type="project" value="InterPro"/>
</dbReference>
<feature type="domain" description="DUF6576" evidence="9">
    <location>
        <begin position="262"/>
        <end position="291"/>
    </location>
</feature>
<dbReference type="eggNOG" id="COG0705">
    <property type="taxonomic scope" value="Bacteria"/>
</dbReference>
<sequence>MDTKTRLLTTYRGLNAAEKLIAINITIFAVISIYNAIFYSFSGGAHATFFTDYFALKNGWTHVLYKPWTIITCAFLHASFGHLLSNCIVLYFSGRIFFTFFTEKQFITVYAYGILAGSLFFLLAYNFLPTFRGTEATAVGASAAVLAILVAGAIYAPNYIVNLFGLIQIKYWIIAALLVISYISYIPYGNAGGHYAHIGGALIGFLYSKQLIKGNDIGIGFERFWDKLMHLFSRKDKSPLKTVYKNKTTKRSTTTTTAQSSAEKQRKVDAILDKISKSGYESLTKAEKDFLFKSGKEN</sequence>
<dbReference type="InterPro" id="IPR035952">
    <property type="entry name" value="Rhomboid-like_sf"/>
</dbReference>
<comment type="subcellular location">
    <subcellularLocation>
        <location evidence="1">Membrane</location>
        <topology evidence="1">Multi-pass membrane protein</topology>
    </subcellularLocation>
</comment>
<evidence type="ECO:0000256" key="6">
    <source>
        <dbReference type="ARBA" id="ARBA00023136"/>
    </source>
</evidence>
<evidence type="ECO:0000256" key="3">
    <source>
        <dbReference type="ARBA" id="ARBA00022692"/>
    </source>
</evidence>